<organism evidence="2 3">
    <name type="scientific">Babesia caballi</name>
    <dbReference type="NCBI Taxonomy" id="5871"/>
    <lineage>
        <taxon>Eukaryota</taxon>
        <taxon>Sar</taxon>
        <taxon>Alveolata</taxon>
        <taxon>Apicomplexa</taxon>
        <taxon>Aconoidasida</taxon>
        <taxon>Piroplasmida</taxon>
        <taxon>Babesiidae</taxon>
        <taxon>Babesia</taxon>
    </lineage>
</organism>
<evidence type="ECO:0000313" key="2">
    <source>
        <dbReference type="EMBL" id="GIX63711.1"/>
    </source>
</evidence>
<dbReference type="InterPro" id="IPR058917">
    <property type="entry name" value="RESC6_dom"/>
</dbReference>
<dbReference type="EMBL" id="BPLF01000002">
    <property type="protein sequence ID" value="GIX63711.1"/>
    <property type="molecule type" value="Genomic_DNA"/>
</dbReference>
<reference evidence="2 3" key="1">
    <citation type="submission" date="2021-06" db="EMBL/GenBank/DDBJ databases">
        <title>Genome sequence of Babesia caballi.</title>
        <authorList>
            <person name="Yamagishi J."/>
            <person name="Kidaka T."/>
            <person name="Ochi A."/>
        </authorList>
    </citation>
    <scope>NUCLEOTIDE SEQUENCE [LARGE SCALE GENOMIC DNA]</scope>
    <source>
        <strain evidence="2">USDA-D6B2</strain>
    </source>
</reference>
<comment type="caution">
    <text evidence="2">The sequence shown here is derived from an EMBL/GenBank/DDBJ whole genome shotgun (WGS) entry which is preliminary data.</text>
</comment>
<gene>
    <name evidence="2" type="ORF">BcabD6B2_31460</name>
</gene>
<accession>A0AAV4LV38</accession>
<dbReference type="Pfam" id="PF26188">
    <property type="entry name" value="RESC6"/>
    <property type="match status" value="1"/>
</dbReference>
<keyword evidence="3" id="KW-1185">Reference proteome</keyword>
<feature type="domain" description="RNA-editing substrate-binding complex 6 protein" evidence="1">
    <location>
        <begin position="26"/>
        <end position="273"/>
    </location>
</feature>
<dbReference type="RefSeq" id="XP_067715780.1">
    <property type="nucleotide sequence ID" value="XM_067859679.1"/>
</dbReference>
<dbReference type="AlphaFoldDB" id="A0AAV4LV38"/>
<dbReference type="GeneID" id="94195192"/>
<protein>
    <recommendedName>
        <fullName evidence="1">RNA-editing substrate-binding complex 6 protein domain-containing protein</fullName>
    </recommendedName>
</protein>
<dbReference type="Proteomes" id="UP001497744">
    <property type="component" value="Unassembled WGS sequence"/>
</dbReference>
<name>A0AAV4LV38_BABCB</name>
<sequence>MEEVLCRGPHDAKTWSQLLKRLEIILGSFGHKHIARVAVSLAKSKQCPDDLLRKVRAQALEKLPECDLLSCCGILYGMHRLRVCDGDFIRRFSSRVTASLETAKQPYPVVMLINTFAHYSDKNTTVTLLKYMADRASELNAKAVAIVLVAAATNFGHCSEVEQLVAPLAGRAAELLREMDLRSLCQLYASIAKSGFAVRHHLLDTLADGLVAMAEGLSVHQASLVLAGAARARHVHPQLVAAVTQAIERQSIVSEPRGMLFLLAALLRLNLRDSSLATQLAQALGNCVLRPPELANLIYLAGKWRLSYPTAAWLFSQFSRILESQPHCFSLRDASLIAYGFSEMGDAAQLELAVRVAKETLQRTAGNHDRRALAMIDRAEDRLGGYCFKPSTNSRSPE</sequence>
<evidence type="ECO:0000259" key="1">
    <source>
        <dbReference type="Pfam" id="PF26188"/>
    </source>
</evidence>
<evidence type="ECO:0000313" key="3">
    <source>
        <dbReference type="Proteomes" id="UP001497744"/>
    </source>
</evidence>
<proteinExistence type="predicted"/>